<accession>A0A9D2NXW5</accession>
<comment type="caution">
    <text evidence="3">The sequence shown here is derived from an EMBL/GenBank/DDBJ whole genome shotgun (WGS) entry which is preliminary data.</text>
</comment>
<evidence type="ECO:0000313" key="3">
    <source>
        <dbReference type="EMBL" id="HJC40465.1"/>
    </source>
</evidence>
<dbReference type="PROSITE" id="PS51257">
    <property type="entry name" value="PROKAR_LIPOPROTEIN"/>
    <property type="match status" value="1"/>
</dbReference>
<feature type="region of interest" description="Disordered" evidence="1">
    <location>
        <begin position="30"/>
        <end position="52"/>
    </location>
</feature>
<feature type="chain" id="PRO_5038483993" evidence="2">
    <location>
        <begin position="25"/>
        <end position="371"/>
    </location>
</feature>
<feature type="compositionally biased region" description="Polar residues" evidence="1">
    <location>
        <begin position="34"/>
        <end position="52"/>
    </location>
</feature>
<proteinExistence type="predicted"/>
<reference evidence="3" key="1">
    <citation type="journal article" date="2021" name="PeerJ">
        <title>Extensive microbial diversity within the chicken gut microbiome revealed by metagenomics and culture.</title>
        <authorList>
            <person name="Gilroy R."/>
            <person name="Ravi A."/>
            <person name="Getino M."/>
            <person name="Pursley I."/>
            <person name="Horton D.L."/>
            <person name="Alikhan N.F."/>
            <person name="Baker D."/>
            <person name="Gharbi K."/>
            <person name="Hall N."/>
            <person name="Watson M."/>
            <person name="Adriaenssens E.M."/>
            <person name="Foster-Nyarko E."/>
            <person name="Jarju S."/>
            <person name="Secka A."/>
            <person name="Antonio M."/>
            <person name="Oren A."/>
            <person name="Chaudhuri R.R."/>
            <person name="La Ragione R."/>
            <person name="Hildebrand F."/>
            <person name="Pallen M.J."/>
        </authorList>
    </citation>
    <scope>NUCLEOTIDE SEQUENCE</scope>
    <source>
        <strain evidence="3">CHK186-1790</strain>
    </source>
</reference>
<protein>
    <submittedName>
        <fullName evidence="3">Uncharacterized protein</fullName>
    </submittedName>
</protein>
<evidence type="ECO:0000313" key="4">
    <source>
        <dbReference type="Proteomes" id="UP000823882"/>
    </source>
</evidence>
<dbReference type="EMBL" id="DWWJ01000053">
    <property type="protein sequence ID" value="HJC40465.1"/>
    <property type="molecule type" value="Genomic_DNA"/>
</dbReference>
<evidence type="ECO:0000256" key="1">
    <source>
        <dbReference type="SAM" id="MobiDB-lite"/>
    </source>
</evidence>
<keyword evidence="2" id="KW-0732">Signal</keyword>
<name>A0A9D2NXW5_9FIRM</name>
<gene>
    <name evidence="3" type="ORF">H9701_02790</name>
</gene>
<evidence type="ECO:0000256" key="2">
    <source>
        <dbReference type="SAM" id="SignalP"/>
    </source>
</evidence>
<reference evidence="3" key="2">
    <citation type="submission" date="2021-04" db="EMBL/GenBank/DDBJ databases">
        <authorList>
            <person name="Gilroy R."/>
        </authorList>
    </citation>
    <scope>NUCLEOTIDE SEQUENCE</scope>
    <source>
        <strain evidence="3">CHK186-1790</strain>
    </source>
</reference>
<sequence length="371" mass="39459">MKKKNLTKLMSLTLALATTLTLTACGGGGDDSGAENTSSGTPGGAQSVQETAQGTTLSQYLSGGESVWYLVNGSVSSVGKDTEVEQIFLLNPDGTAWGGEVNGLTLGDISQMEEAEIADLAREAHRETALWGSYFSELSGDDPAYRGEVLGAMLFGDYTMLGDFFSTAVGSDLTVDEMIDYYCSPDFPDLPQELSALVRACLDPIASYCEYLKANPIDLEVWGLADALTFGDRELIPECVYSDDPAALERTYQLFDEYLAAAEAVSAYVDSYEPDPGQYALSLNTDRTGNATESVTFAIAVPQISGSTEITSFTCYATAGEAQTVYDASYGGMSVEGGAFITQLEGSYSFVLEQPGDSNLPVDAEPEELFS</sequence>
<dbReference type="Proteomes" id="UP000823882">
    <property type="component" value="Unassembled WGS sequence"/>
</dbReference>
<dbReference type="AlphaFoldDB" id="A0A9D2NXW5"/>
<organism evidence="3 4">
    <name type="scientific">Candidatus Intestinimonas pullistercoris</name>
    <dbReference type="NCBI Taxonomy" id="2838623"/>
    <lineage>
        <taxon>Bacteria</taxon>
        <taxon>Bacillati</taxon>
        <taxon>Bacillota</taxon>
        <taxon>Clostridia</taxon>
        <taxon>Eubacteriales</taxon>
        <taxon>Intestinimonas</taxon>
    </lineage>
</organism>
<feature type="signal peptide" evidence="2">
    <location>
        <begin position="1"/>
        <end position="24"/>
    </location>
</feature>